<accession>A0A2A2EZ35</accession>
<dbReference type="SUPFAM" id="SSF161098">
    <property type="entry name" value="MetI-like"/>
    <property type="match status" value="1"/>
</dbReference>
<dbReference type="EMBL" id="NSKB01000002">
    <property type="protein sequence ID" value="PAU78426.1"/>
    <property type="molecule type" value="Genomic_DNA"/>
</dbReference>
<evidence type="ECO:0000313" key="9">
    <source>
        <dbReference type="EMBL" id="PAU78426.1"/>
    </source>
</evidence>
<dbReference type="InterPro" id="IPR050366">
    <property type="entry name" value="BP-dependent_transpt_permease"/>
</dbReference>
<evidence type="ECO:0000256" key="1">
    <source>
        <dbReference type="ARBA" id="ARBA00004651"/>
    </source>
</evidence>
<evidence type="ECO:0000313" key="10">
    <source>
        <dbReference type="Proteomes" id="UP000217771"/>
    </source>
</evidence>
<dbReference type="AlphaFoldDB" id="A0A2A2EZ35"/>
<feature type="transmembrane region" description="Helical" evidence="7">
    <location>
        <begin position="123"/>
        <end position="145"/>
    </location>
</feature>
<feature type="transmembrane region" description="Helical" evidence="7">
    <location>
        <begin position="21"/>
        <end position="43"/>
    </location>
</feature>
<dbReference type="GO" id="GO:0055085">
    <property type="term" value="P:transmembrane transport"/>
    <property type="evidence" value="ECO:0007669"/>
    <property type="project" value="InterPro"/>
</dbReference>
<evidence type="ECO:0000256" key="2">
    <source>
        <dbReference type="ARBA" id="ARBA00022448"/>
    </source>
</evidence>
<sequence length="291" mass="31084">MKRIAKYFFHARTFWSDATPLVRLAIVVGLLLLGATALAPWLAPFDPNQQTLLARLSPPVGFEGAAMGHWLGTDELGRDIFSRGLHALRITLGIGLGGASLGMLLGLALGLVAGLKGGLIDDLVAGAIDIQIAVPFTLLALLAVAIFGGDLLVLIIVLGIAGWETFARVVRGEVIKLRNQPFIESALAAGASPWRIATRHLLPNLVSPLVVMFALSFSQIVLLESTLSFLGLGVRPPTATLGSMVGQGRDYMPSAPWLVIVPSLLILLVTLVVQLIGDFLRDRADIRLRQR</sequence>
<dbReference type="Proteomes" id="UP000217771">
    <property type="component" value="Unassembled WGS sequence"/>
</dbReference>
<dbReference type="PROSITE" id="PS50928">
    <property type="entry name" value="ABC_TM1"/>
    <property type="match status" value="1"/>
</dbReference>
<evidence type="ECO:0000256" key="3">
    <source>
        <dbReference type="ARBA" id="ARBA00022475"/>
    </source>
</evidence>
<dbReference type="InterPro" id="IPR035906">
    <property type="entry name" value="MetI-like_sf"/>
</dbReference>
<evidence type="ECO:0000256" key="4">
    <source>
        <dbReference type="ARBA" id="ARBA00022692"/>
    </source>
</evidence>
<evidence type="ECO:0000256" key="7">
    <source>
        <dbReference type="RuleBase" id="RU363032"/>
    </source>
</evidence>
<comment type="caution">
    <text evidence="9">The sequence shown here is derived from an EMBL/GenBank/DDBJ whole genome shotgun (WGS) entry which is preliminary data.</text>
</comment>
<protein>
    <submittedName>
        <fullName evidence="9">ABC transporter permease</fullName>
    </submittedName>
</protein>
<dbReference type="PANTHER" id="PTHR43386:SF25">
    <property type="entry name" value="PEPTIDE ABC TRANSPORTER PERMEASE PROTEIN"/>
    <property type="match status" value="1"/>
</dbReference>
<gene>
    <name evidence="9" type="ORF">CK498_06920</name>
</gene>
<feature type="transmembrane region" description="Helical" evidence="7">
    <location>
        <begin position="209"/>
        <end position="234"/>
    </location>
</feature>
<evidence type="ECO:0000256" key="6">
    <source>
        <dbReference type="ARBA" id="ARBA00023136"/>
    </source>
</evidence>
<dbReference type="InterPro" id="IPR000515">
    <property type="entry name" value="MetI-like"/>
</dbReference>
<proteinExistence type="inferred from homology"/>
<keyword evidence="2 7" id="KW-0813">Transport</keyword>
<dbReference type="Gene3D" id="1.10.3720.10">
    <property type="entry name" value="MetI-like"/>
    <property type="match status" value="1"/>
</dbReference>
<keyword evidence="6 7" id="KW-0472">Membrane</keyword>
<name>A0A2A2EZ35_9GAMM</name>
<keyword evidence="10" id="KW-1185">Reference proteome</keyword>
<feature type="transmembrane region" description="Helical" evidence="7">
    <location>
        <begin position="254"/>
        <end position="280"/>
    </location>
</feature>
<comment type="subcellular location">
    <subcellularLocation>
        <location evidence="1 7">Cell membrane</location>
        <topology evidence="1 7">Multi-pass membrane protein</topology>
    </subcellularLocation>
</comment>
<dbReference type="CDD" id="cd06261">
    <property type="entry name" value="TM_PBP2"/>
    <property type="match status" value="1"/>
</dbReference>
<organism evidence="9 10">
    <name type="scientific">Halomonas salipaludis</name>
    <dbReference type="NCBI Taxonomy" id="2032625"/>
    <lineage>
        <taxon>Bacteria</taxon>
        <taxon>Pseudomonadati</taxon>
        <taxon>Pseudomonadota</taxon>
        <taxon>Gammaproteobacteria</taxon>
        <taxon>Oceanospirillales</taxon>
        <taxon>Halomonadaceae</taxon>
        <taxon>Halomonas</taxon>
    </lineage>
</organism>
<reference evidence="9 10" key="1">
    <citation type="submission" date="2017-08" db="EMBL/GenBank/DDBJ databases">
        <title>Halomonas alkalisoli sp. nov., isolated from saline alkaline soil.</title>
        <authorList>
            <person name="Wang D."/>
            <person name="Zhang G."/>
        </authorList>
    </citation>
    <scope>NUCLEOTIDE SEQUENCE [LARGE SCALE GENOMIC DNA]</scope>
    <source>
        <strain evidence="9 10">WRN001</strain>
    </source>
</reference>
<keyword evidence="5 7" id="KW-1133">Transmembrane helix</keyword>
<keyword evidence="4 7" id="KW-0812">Transmembrane</keyword>
<feature type="domain" description="ABC transmembrane type-1" evidence="8">
    <location>
        <begin position="88"/>
        <end position="277"/>
    </location>
</feature>
<evidence type="ECO:0000259" key="8">
    <source>
        <dbReference type="PROSITE" id="PS50928"/>
    </source>
</evidence>
<dbReference type="GO" id="GO:0005886">
    <property type="term" value="C:plasma membrane"/>
    <property type="evidence" value="ECO:0007669"/>
    <property type="project" value="UniProtKB-SubCell"/>
</dbReference>
<dbReference type="Pfam" id="PF00528">
    <property type="entry name" value="BPD_transp_1"/>
    <property type="match status" value="1"/>
</dbReference>
<evidence type="ECO:0000256" key="5">
    <source>
        <dbReference type="ARBA" id="ARBA00022989"/>
    </source>
</evidence>
<feature type="transmembrane region" description="Helical" evidence="7">
    <location>
        <begin position="151"/>
        <end position="170"/>
    </location>
</feature>
<keyword evidence="3" id="KW-1003">Cell membrane</keyword>
<dbReference type="PANTHER" id="PTHR43386">
    <property type="entry name" value="OLIGOPEPTIDE TRANSPORT SYSTEM PERMEASE PROTEIN APPC"/>
    <property type="match status" value="1"/>
</dbReference>
<comment type="similarity">
    <text evidence="7">Belongs to the binding-protein-dependent transport system permease family.</text>
</comment>
<dbReference type="OrthoDB" id="9805884at2"/>
<feature type="transmembrane region" description="Helical" evidence="7">
    <location>
        <begin position="90"/>
        <end position="111"/>
    </location>
</feature>